<name>A0AAV1J3E7_9NEOP</name>
<evidence type="ECO:0000313" key="2">
    <source>
        <dbReference type="EMBL" id="CAK1543899.1"/>
    </source>
</evidence>
<comment type="caution">
    <text evidence="2">The sequence shown here is derived from an EMBL/GenBank/DDBJ whole genome shotgun (WGS) entry which is preliminary data.</text>
</comment>
<sequence length="70" mass="7755">MVERVNSDAIMSRGCAGGHRSPPLAERRSVRSIAAYASELAARGRYPIVVQLKQSYRQIKVPISALLFRV</sequence>
<dbReference type="AlphaFoldDB" id="A0AAV1J3E7"/>
<accession>A0AAV1J3E7</accession>
<organism evidence="2 3">
    <name type="scientific">Leptosia nina</name>
    <dbReference type="NCBI Taxonomy" id="320188"/>
    <lineage>
        <taxon>Eukaryota</taxon>
        <taxon>Metazoa</taxon>
        <taxon>Ecdysozoa</taxon>
        <taxon>Arthropoda</taxon>
        <taxon>Hexapoda</taxon>
        <taxon>Insecta</taxon>
        <taxon>Pterygota</taxon>
        <taxon>Neoptera</taxon>
        <taxon>Endopterygota</taxon>
        <taxon>Lepidoptera</taxon>
        <taxon>Glossata</taxon>
        <taxon>Ditrysia</taxon>
        <taxon>Papilionoidea</taxon>
        <taxon>Pieridae</taxon>
        <taxon>Pierinae</taxon>
        <taxon>Leptosia</taxon>
    </lineage>
</organism>
<protein>
    <submittedName>
        <fullName evidence="2">Uncharacterized protein</fullName>
    </submittedName>
</protein>
<evidence type="ECO:0000256" key="1">
    <source>
        <dbReference type="SAM" id="MobiDB-lite"/>
    </source>
</evidence>
<evidence type="ECO:0000313" key="3">
    <source>
        <dbReference type="Proteomes" id="UP001497472"/>
    </source>
</evidence>
<reference evidence="2 3" key="1">
    <citation type="submission" date="2023-11" db="EMBL/GenBank/DDBJ databases">
        <authorList>
            <person name="Okamura Y."/>
        </authorList>
    </citation>
    <scope>NUCLEOTIDE SEQUENCE [LARGE SCALE GENOMIC DNA]</scope>
</reference>
<gene>
    <name evidence="2" type="ORF">LNINA_LOCUS3689</name>
</gene>
<dbReference type="EMBL" id="CAVLEF010000005">
    <property type="protein sequence ID" value="CAK1543899.1"/>
    <property type="molecule type" value="Genomic_DNA"/>
</dbReference>
<dbReference type="Proteomes" id="UP001497472">
    <property type="component" value="Unassembled WGS sequence"/>
</dbReference>
<proteinExistence type="predicted"/>
<feature type="region of interest" description="Disordered" evidence="1">
    <location>
        <begin position="1"/>
        <end position="23"/>
    </location>
</feature>
<keyword evidence="3" id="KW-1185">Reference proteome</keyword>